<reference evidence="2" key="1">
    <citation type="submission" date="2020-06" db="EMBL/GenBank/DDBJ databases">
        <authorList>
            <person name="Li T."/>
            <person name="Hu X."/>
            <person name="Zhang T."/>
            <person name="Song X."/>
            <person name="Zhang H."/>
            <person name="Dai N."/>
            <person name="Sheng W."/>
            <person name="Hou X."/>
            <person name="Wei L."/>
        </authorList>
    </citation>
    <scope>NUCLEOTIDE SEQUENCE</scope>
    <source>
        <strain evidence="2">G02</strain>
        <tissue evidence="2">Leaf</tissue>
    </source>
</reference>
<feature type="region of interest" description="Disordered" evidence="1">
    <location>
        <begin position="1"/>
        <end position="39"/>
    </location>
</feature>
<accession>A0AAW2KPL2</accession>
<protein>
    <submittedName>
        <fullName evidence="2">Uncharacterized protein</fullName>
    </submittedName>
</protein>
<proteinExistence type="predicted"/>
<dbReference type="EMBL" id="JACGWJ010000027">
    <property type="protein sequence ID" value="KAL0308458.1"/>
    <property type="molecule type" value="Genomic_DNA"/>
</dbReference>
<comment type="caution">
    <text evidence="2">The sequence shown here is derived from an EMBL/GenBank/DDBJ whole genome shotgun (WGS) entry which is preliminary data.</text>
</comment>
<gene>
    <name evidence="2" type="ORF">Sradi_5788100</name>
</gene>
<evidence type="ECO:0000313" key="2">
    <source>
        <dbReference type="EMBL" id="KAL0308458.1"/>
    </source>
</evidence>
<name>A0AAW2KPL2_SESRA</name>
<reference evidence="2" key="2">
    <citation type="journal article" date="2024" name="Plant">
        <title>Genomic evolution and insights into agronomic trait innovations of Sesamum species.</title>
        <authorList>
            <person name="Miao H."/>
            <person name="Wang L."/>
            <person name="Qu L."/>
            <person name="Liu H."/>
            <person name="Sun Y."/>
            <person name="Le M."/>
            <person name="Wang Q."/>
            <person name="Wei S."/>
            <person name="Zheng Y."/>
            <person name="Lin W."/>
            <person name="Duan Y."/>
            <person name="Cao H."/>
            <person name="Xiong S."/>
            <person name="Wang X."/>
            <person name="Wei L."/>
            <person name="Li C."/>
            <person name="Ma Q."/>
            <person name="Ju M."/>
            <person name="Zhao R."/>
            <person name="Li G."/>
            <person name="Mu C."/>
            <person name="Tian Q."/>
            <person name="Mei H."/>
            <person name="Zhang T."/>
            <person name="Gao T."/>
            <person name="Zhang H."/>
        </authorList>
    </citation>
    <scope>NUCLEOTIDE SEQUENCE</scope>
    <source>
        <strain evidence="2">G02</strain>
    </source>
</reference>
<evidence type="ECO:0000256" key="1">
    <source>
        <dbReference type="SAM" id="MobiDB-lite"/>
    </source>
</evidence>
<feature type="compositionally biased region" description="Polar residues" evidence="1">
    <location>
        <begin position="26"/>
        <end position="35"/>
    </location>
</feature>
<sequence>MEADGDSPPFWAQPPPPPPPPPPPSSAVSALQSGGSHLGYPDTHLARFVFPSPSVSLPH</sequence>
<dbReference type="AlphaFoldDB" id="A0AAW2KPL2"/>
<feature type="compositionally biased region" description="Pro residues" evidence="1">
    <location>
        <begin position="11"/>
        <end position="25"/>
    </location>
</feature>
<organism evidence="2">
    <name type="scientific">Sesamum radiatum</name>
    <name type="common">Black benniseed</name>
    <dbReference type="NCBI Taxonomy" id="300843"/>
    <lineage>
        <taxon>Eukaryota</taxon>
        <taxon>Viridiplantae</taxon>
        <taxon>Streptophyta</taxon>
        <taxon>Embryophyta</taxon>
        <taxon>Tracheophyta</taxon>
        <taxon>Spermatophyta</taxon>
        <taxon>Magnoliopsida</taxon>
        <taxon>eudicotyledons</taxon>
        <taxon>Gunneridae</taxon>
        <taxon>Pentapetalae</taxon>
        <taxon>asterids</taxon>
        <taxon>lamiids</taxon>
        <taxon>Lamiales</taxon>
        <taxon>Pedaliaceae</taxon>
        <taxon>Sesamum</taxon>
    </lineage>
</organism>